<evidence type="ECO:0000256" key="2">
    <source>
        <dbReference type="ARBA" id="ARBA00023002"/>
    </source>
</evidence>
<dbReference type="AlphaFoldDB" id="A0A7W7GA22"/>
<dbReference type="InterPro" id="IPR015590">
    <property type="entry name" value="Aldehyde_DH_dom"/>
</dbReference>
<dbReference type="Proteomes" id="UP000542210">
    <property type="component" value="Unassembled WGS sequence"/>
</dbReference>
<dbReference type="FunFam" id="3.40.309.10:FF:000012">
    <property type="entry name" value="Betaine aldehyde dehydrogenase"/>
    <property type="match status" value="1"/>
</dbReference>
<evidence type="ECO:0000259" key="5">
    <source>
        <dbReference type="Pfam" id="PF00171"/>
    </source>
</evidence>
<dbReference type="RefSeq" id="WP_184883906.1">
    <property type="nucleotide sequence ID" value="NZ_BOOV01000029.1"/>
</dbReference>
<dbReference type="InterPro" id="IPR016161">
    <property type="entry name" value="Ald_DH/histidinol_DH"/>
</dbReference>
<evidence type="ECO:0000313" key="6">
    <source>
        <dbReference type="EMBL" id="MBB4703463.1"/>
    </source>
</evidence>
<dbReference type="EC" id="1.2.1.3" evidence="6"/>
<keyword evidence="2 4" id="KW-0560">Oxidoreductase</keyword>
<dbReference type="Gene3D" id="3.40.309.10">
    <property type="entry name" value="Aldehyde Dehydrogenase, Chain A, domain 2"/>
    <property type="match status" value="1"/>
</dbReference>
<evidence type="ECO:0000313" key="7">
    <source>
        <dbReference type="Proteomes" id="UP000542210"/>
    </source>
</evidence>
<reference evidence="6 7" key="1">
    <citation type="submission" date="2020-08" db="EMBL/GenBank/DDBJ databases">
        <title>Sequencing the genomes of 1000 actinobacteria strains.</title>
        <authorList>
            <person name="Klenk H.-P."/>
        </authorList>
    </citation>
    <scope>NUCLEOTIDE SEQUENCE [LARGE SCALE GENOMIC DNA]</scope>
    <source>
        <strain evidence="6 7">DSM 45784</strain>
    </source>
</reference>
<feature type="domain" description="Aldehyde dehydrogenase" evidence="5">
    <location>
        <begin position="29"/>
        <end position="483"/>
    </location>
</feature>
<feature type="active site" evidence="3">
    <location>
        <position position="259"/>
    </location>
</feature>
<dbReference type="CDD" id="cd07114">
    <property type="entry name" value="ALDH_DhaS"/>
    <property type="match status" value="1"/>
</dbReference>
<dbReference type="GO" id="GO:0004029">
    <property type="term" value="F:aldehyde dehydrogenase (NAD+) activity"/>
    <property type="evidence" value="ECO:0007669"/>
    <property type="project" value="UniProtKB-EC"/>
</dbReference>
<organism evidence="6 7">
    <name type="scientific">Sphaerisporangium siamense</name>
    <dbReference type="NCBI Taxonomy" id="795645"/>
    <lineage>
        <taxon>Bacteria</taxon>
        <taxon>Bacillati</taxon>
        <taxon>Actinomycetota</taxon>
        <taxon>Actinomycetes</taxon>
        <taxon>Streptosporangiales</taxon>
        <taxon>Streptosporangiaceae</taxon>
        <taxon>Sphaerisporangium</taxon>
    </lineage>
</organism>
<dbReference type="Gene3D" id="3.40.605.10">
    <property type="entry name" value="Aldehyde Dehydrogenase, Chain A, domain 1"/>
    <property type="match status" value="1"/>
</dbReference>
<dbReference type="PANTHER" id="PTHR11699">
    <property type="entry name" value="ALDEHYDE DEHYDROGENASE-RELATED"/>
    <property type="match status" value="1"/>
</dbReference>
<dbReference type="InterPro" id="IPR016162">
    <property type="entry name" value="Ald_DH_N"/>
</dbReference>
<evidence type="ECO:0000256" key="1">
    <source>
        <dbReference type="ARBA" id="ARBA00009986"/>
    </source>
</evidence>
<dbReference type="InterPro" id="IPR016163">
    <property type="entry name" value="Ald_DH_C"/>
</dbReference>
<name>A0A7W7GA22_9ACTN</name>
<dbReference type="EMBL" id="JACHND010000001">
    <property type="protein sequence ID" value="MBB4703463.1"/>
    <property type="molecule type" value="Genomic_DNA"/>
</dbReference>
<proteinExistence type="inferred from homology"/>
<evidence type="ECO:0000256" key="3">
    <source>
        <dbReference type="PROSITE-ProRule" id="PRU10007"/>
    </source>
</evidence>
<gene>
    <name evidence="6" type="ORF">BJ982_005007</name>
</gene>
<evidence type="ECO:0000256" key="4">
    <source>
        <dbReference type="RuleBase" id="RU003345"/>
    </source>
</evidence>
<sequence>MTADVRPAADVQTFPMLVNGRGRAALSGRTFDSVDPASGRVWARVADGDAADVDAAVRAAAASLDGSWGAFTGFDRARVLRRAGDLITRDLEHLAVLESRDSGRLLKDTRAQVGYVAEWFHYFAGLADKFQGETIPTDRADMFVYTRHEPVGVVGAIIPWNAPLLLLAWKLAPALAAGCPVVVKPSDHTPVTAVELGRTLAEAGLPDGAYNVVTGYGPAVGQALTAHPGVHKIAFTGSTATGIAVGRAALGNMTRLTLELGGKSANVVFGDADVEAAVNGAMNAVFIGSGQTCIAGSRLLVHDSLYEEVLRQVVERTQAIRLGSPTDEDTQMGPLVNAAQHEQVLARVAQARAEGATVACGGEAVEGLPGLFVAPTVLTDVTPDMEIVQEEVFGPVVTVMRFSTEDEAVELANGTRFGLAAGVWTRDVHRAHRVAHRLRAGTVWVNTYRAYSPAAPFGGYGLSGIGRENGFEAMRDYTELKTVWVELTGATRDPFSVR</sequence>
<dbReference type="Pfam" id="PF00171">
    <property type="entry name" value="Aldedh"/>
    <property type="match status" value="1"/>
</dbReference>
<accession>A0A7W7GA22</accession>
<dbReference type="SUPFAM" id="SSF53720">
    <property type="entry name" value="ALDH-like"/>
    <property type="match status" value="1"/>
</dbReference>
<dbReference type="PROSITE" id="PS00687">
    <property type="entry name" value="ALDEHYDE_DEHYDR_GLU"/>
    <property type="match status" value="1"/>
</dbReference>
<dbReference type="InterPro" id="IPR029510">
    <property type="entry name" value="Ald_DH_CS_GLU"/>
</dbReference>
<protein>
    <submittedName>
        <fullName evidence="6">Aldehyde dehydrogenase (NAD+)</fullName>
        <ecNumber evidence="6">1.2.1.3</ecNumber>
    </submittedName>
</protein>
<dbReference type="FunFam" id="3.40.605.10:FF:000007">
    <property type="entry name" value="NAD/NADP-dependent betaine aldehyde dehydrogenase"/>
    <property type="match status" value="1"/>
</dbReference>
<comment type="caution">
    <text evidence="6">The sequence shown here is derived from an EMBL/GenBank/DDBJ whole genome shotgun (WGS) entry which is preliminary data.</text>
</comment>
<comment type="similarity">
    <text evidence="1 4">Belongs to the aldehyde dehydrogenase family.</text>
</comment>
<keyword evidence="7" id="KW-1185">Reference proteome</keyword>